<sequence length="773" mass="84645">MYKRILWDVDQEGTEEDLERMGLWPQEGIARLTDDLLVSGRLYKGFTTLASGLSAIEVAPGRIYDAGAMYALEAALTLSLGEFMPITAGQKVYVVLIGQGREDDGYVEARNYEREVPQTGGGTAIQQVPQTGSRAKVRSAILIAYPGSPSVIPVRPSIPLGTVAIADILLGTGGIESIAMRTENEAPELDALAAAYTSLQVRLGLVDQEMAGLRNDLAALARLFKSSVSRLTVQAMQGDIAMMKDRLDIPDTGSPYSADNFLDERESDPTNVDYKARVLEGIRFPAANLWKGPLALYNANDGNLMHASAGLICPKYNVVEGIKLWERSGSTPLGGTVYQTMELTQMLMSRQETAYGDYFEACTNAAWWNSGQYDVAKGIFRIGDETYEVADYDRDLGVTVPWHAIIRLRKFWTTTVKTPYDVYAPVSHTIQGVLKSQSWLQSQDRWSPGMRLAIESWSAGAEVTVALVECGDNGMPLPRRMLKKTTLAASQFKTFPEATGVPWSTPVFLESGKFYAYLFAVTGDVTVAYAEGQKFLSGNYFETTDGTFFVGNLTRDLCHVTEYCQFALTSLTVLLQGVNLDGGIHNIRIRNAEVVPENSTREFQLQVGGAWRKIEAPEGDDTLFGSGVTPYYDFRLVLNGNQWAMPILDMGSSEVELFRADDDLRHISSVIAFGSSIETVYVKATVGAWDAARHTLAARLAHGAGYATLKTHDAVETKPAIGPDGLVRADAVGKIWTFTFAAPGISSCKIDFVGATNNPRVTYHVERRIQTTE</sequence>
<reference evidence="1 2" key="1">
    <citation type="submission" date="2018-06" db="EMBL/GenBank/DDBJ databases">
        <title>Draft Whole-Genome Sequence of the purple photosynthetic bacterium Rhodospeudomonas palustris XCP.</title>
        <authorList>
            <person name="Rayyan A."/>
            <person name="Meyer T.E."/>
            <person name="Kyndt J.A."/>
        </authorList>
    </citation>
    <scope>NUCLEOTIDE SEQUENCE [LARGE SCALE GENOMIC DNA]</scope>
    <source>
        <strain evidence="1 2">XCP</strain>
    </source>
</reference>
<dbReference type="EMBL" id="QKQS01000013">
    <property type="protein sequence ID" value="PZA12472.1"/>
    <property type="molecule type" value="Genomic_DNA"/>
</dbReference>
<dbReference type="AlphaFoldDB" id="A0A323UHK1"/>
<dbReference type="Proteomes" id="UP000248134">
    <property type="component" value="Unassembled WGS sequence"/>
</dbReference>
<gene>
    <name evidence="1" type="ORF">DNX69_10890</name>
</gene>
<accession>A0A323UHK1</accession>
<proteinExistence type="predicted"/>
<name>A0A323UHK1_RHOPL</name>
<protein>
    <submittedName>
        <fullName evidence="1">Uncharacterized protein</fullName>
    </submittedName>
</protein>
<comment type="caution">
    <text evidence="1">The sequence shown here is derived from an EMBL/GenBank/DDBJ whole genome shotgun (WGS) entry which is preliminary data.</text>
</comment>
<evidence type="ECO:0000313" key="2">
    <source>
        <dbReference type="Proteomes" id="UP000248134"/>
    </source>
</evidence>
<organism evidence="1 2">
    <name type="scientific">Rhodopseudomonas palustris</name>
    <dbReference type="NCBI Taxonomy" id="1076"/>
    <lineage>
        <taxon>Bacteria</taxon>
        <taxon>Pseudomonadati</taxon>
        <taxon>Pseudomonadota</taxon>
        <taxon>Alphaproteobacteria</taxon>
        <taxon>Hyphomicrobiales</taxon>
        <taxon>Nitrobacteraceae</taxon>
        <taxon>Rhodopseudomonas</taxon>
    </lineage>
</organism>
<dbReference type="RefSeq" id="WP_110785969.1">
    <property type="nucleotide sequence ID" value="NZ_QKQS01000013.1"/>
</dbReference>
<evidence type="ECO:0000313" key="1">
    <source>
        <dbReference type="EMBL" id="PZA12472.1"/>
    </source>
</evidence>
<dbReference type="OrthoDB" id="7784140at2"/>